<evidence type="ECO:0000313" key="3">
    <source>
        <dbReference type="Proteomes" id="UP001177670"/>
    </source>
</evidence>
<dbReference type="Proteomes" id="UP001177670">
    <property type="component" value="Unassembled WGS sequence"/>
</dbReference>
<reference evidence="2" key="1">
    <citation type="submission" date="2021-10" db="EMBL/GenBank/DDBJ databases">
        <title>Melipona bicolor Genome sequencing and assembly.</title>
        <authorList>
            <person name="Araujo N.S."/>
            <person name="Arias M.C."/>
        </authorList>
    </citation>
    <scope>NUCLEOTIDE SEQUENCE</scope>
    <source>
        <strain evidence="2">USP_2M_L1-L4_2017</strain>
        <tissue evidence="2">Whole body</tissue>
    </source>
</reference>
<feature type="region of interest" description="Disordered" evidence="1">
    <location>
        <begin position="138"/>
        <end position="164"/>
    </location>
</feature>
<evidence type="ECO:0000313" key="2">
    <source>
        <dbReference type="EMBL" id="KAK1128665.1"/>
    </source>
</evidence>
<accession>A0AA40G0H5</accession>
<comment type="caution">
    <text evidence="2">The sequence shown here is derived from an EMBL/GenBank/DDBJ whole genome shotgun (WGS) entry which is preliminary data.</text>
</comment>
<evidence type="ECO:0000256" key="1">
    <source>
        <dbReference type="SAM" id="MobiDB-lite"/>
    </source>
</evidence>
<sequence length="339" mass="37734">MDATPKGPPVPPTPDILSPLFSRRISDLNVRAPFSALHQRPQRSRRISRHPTLDARRTTETTAHVASSLSYTCLNFSRLFRRKLKQLPILYLHVLDSNNNHQPVRSRKSNIRLLGVASALTSRNHTRFRCPLARTTVGSETTTAPRTGENATTPAITISQSPNEGSKRSFFTPVFTPRRSCRRFDAFFTRPVAKRLQAVEVLLTGVASRAKHIYRLRPKAPNSELQPNRSRKQCRAALPRVLCKQSSLPPNGGCFPTTTNVVVVVALKCLHGTTGEVTRGAVRGRRLEVSRRSSNNTSFDDSGLLVVLFEVQSTLSCNGTLVQCVRSVRYILRGVLHDV</sequence>
<keyword evidence="3" id="KW-1185">Reference proteome</keyword>
<name>A0AA40G0H5_9HYME</name>
<feature type="region of interest" description="Disordered" evidence="1">
    <location>
        <begin position="36"/>
        <end position="59"/>
    </location>
</feature>
<proteinExistence type="predicted"/>
<feature type="compositionally biased region" description="Basic residues" evidence="1">
    <location>
        <begin position="40"/>
        <end position="49"/>
    </location>
</feature>
<protein>
    <submittedName>
        <fullName evidence="2">Uncharacterized protein</fullName>
    </submittedName>
</protein>
<dbReference type="EMBL" id="JAHYIQ010000010">
    <property type="protein sequence ID" value="KAK1128665.1"/>
    <property type="molecule type" value="Genomic_DNA"/>
</dbReference>
<dbReference type="AlphaFoldDB" id="A0AA40G0H5"/>
<gene>
    <name evidence="2" type="ORF">K0M31_003121</name>
</gene>
<organism evidence="2 3">
    <name type="scientific">Melipona bicolor</name>
    <dbReference type="NCBI Taxonomy" id="60889"/>
    <lineage>
        <taxon>Eukaryota</taxon>
        <taxon>Metazoa</taxon>
        <taxon>Ecdysozoa</taxon>
        <taxon>Arthropoda</taxon>
        <taxon>Hexapoda</taxon>
        <taxon>Insecta</taxon>
        <taxon>Pterygota</taxon>
        <taxon>Neoptera</taxon>
        <taxon>Endopterygota</taxon>
        <taxon>Hymenoptera</taxon>
        <taxon>Apocrita</taxon>
        <taxon>Aculeata</taxon>
        <taxon>Apoidea</taxon>
        <taxon>Anthophila</taxon>
        <taxon>Apidae</taxon>
        <taxon>Melipona</taxon>
    </lineage>
</organism>